<evidence type="ECO:0000259" key="8">
    <source>
        <dbReference type="Pfam" id="PF00408"/>
    </source>
</evidence>
<dbReference type="Pfam" id="PF02878">
    <property type="entry name" value="PGM_PMM_I"/>
    <property type="match status" value="1"/>
</dbReference>
<feature type="domain" description="Alpha-D-phosphohexomutase C-terminal" evidence="8">
    <location>
        <begin position="536"/>
        <end position="566"/>
    </location>
</feature>
<dbReference type="Pfam" id="PF02879">
    <property type="entry name" value="PGM_PMM_II"/>
    <property type="match status" value="1"/>
</dbReference>
<evidence type="ECO:0000256" key="7">
    <source>
        <dbReference type="RuleBase" id="RU004326"/>
    </source>
</evidence>
<dbReference type="InterPro" id="IPR016055">
    <property type="entry name" value="A-D-PHexomutase_a/b/a-I/II/III"/>
</dbReference>
<dbReference type="GO" id="GO:0008973">
    <property type="term" value="F:phosphopentomutase activity"/>
    <property type="evidence" value="ECO:0007669"/>
    <property type="project" value="TreeGrafter"/>
</dbReference>
<dbReference type="PANTHER" id="PTHR45745:SF1">
    <property type="entry name" value="PHOSPHOGLUCOMUTASE 2B-RELATED"/>
    <property type="match status" value="1"/>
</dbReference>
<comment type="similarity">
    <text evidence="2 7">Belongs to the phosphohexose mutase family.</text>
</comment>
<evidence type="ECO:0000259" key="10">
    <source>
        <dbReference type="Pfam" id="PF02879"/>
    </source>
</evidence>
<dbReference type="Gene3D" id="3.40.120.10">
    <property type="entry name" value="Alpha-D-Glucose-1,6-Bisphosphate, subunit A, domain 3"/>
    <property type="match status" value="3"/>
</dbReference>
<evidence type="ECO:0000256" key="3">
    <source>
        <dbReference type="ARBA" id="ARBA00022553"/>
    </source>
</evidence>
<evidence type="ECO:0000256" key="1">
    <source>
        <dbReference type="ARBA" id="ARBA00001946"/>
    </source>
</evidence>
<dbReference type="InterPro" id="IPR036900">
    <property type="entry name" value="A-D-PHexomutase_C_sf"/>
</dbReference>
<dbReference type="Pfam" id="PF00408">
    <property type="entry name" value="PGM_PMM_IV"/>
    <property type="match status" value="1"/>
</dbReference>
<accession>A0A2L1GK80</accession>
<organism evidence="12 13">
    <name type="scientific">Desulfobulbus oralis</name>
    <dbReference type="NCBI Taxonomy" id="1986146"/>
    <lineage>
        <taxon>Bacteria</taxon>
        <taxon>Pseudomonadati</taxon>
        <taxon>Thermodesulfobacteriota</taxon>
        <taxon>Desulfobulbia</taxon>
        <taxon>Desulfobulbales</taxon>
        <taxon>Desulfobulbaceae</taxon>
        <taxon>Desulfobulbus</taxon>
    </lineage>
</organism>
<dbReference type="SUPFAM" id="SSF55957">
    <property type="entry name" value="Phosphoglucomutase, C-terminal domain"/>
    <property type="match status" value="1"/>
</dbReference>
<dbReference type="Proteomes" id="UP000239867">
    <property type="component" value="Chromosome"/>
</dbReference>
<dbReference type="GO" id="GO:0006166">
    <property type="term" value="P:purine ribonucleoside salvage"/>
    <property type="evidence" value="ECO:0007669"/>
    <property type="project" value="TreeGrafter"/>
</dbReference>
<reference evidence="12" key="2">
    <citation type="journal article" date="2018" name="MBio">
        <title>Insights into the evolution of host association through the isolation and characterization of a novel human periodontal pathobiont, Desulfobulbus oralis.</title>
        <authorList>
            <person name="Cross K.L."/>
            <person name="Chirania P."/>
            <person name="Xiong W."/>
            <person name="Beall C.J."/>
            <person name="Elkins J.G."/>
            <person name="Giannone R.J."/>
            <person name="Griffen A.L."/>
            <person name="Guss A.M."/>
            <person name="Hettich R.L."/>
            <person name="Joshi S.S."/>
            <person name="Mokrzan E.M."/>
            <person name="Martin R.K."/>
            <person name="Zhulin I.B."/>
            <person name="Leys E.J."/>
            <person name="Podar M."/>
        </authorList>
    </citation>
    <scope>NUCLEOTIDE SEQUENCE [LARGE SCALE GENOMIC DNA]</scope>
    <source>
        <strain evidence="12">ORNL</strain>
    </source>
</reference>
<evidence type="ECO:0000256" key="5">
    <source>
        <dbReference type="ARBA" id="ARBA00022842"/>
    </source>
</evidence>
<dbReference type="RefSeq" id="WP_104935399.1">
    <property type="nucleotide sequence ID" value="NZ_CP021255.1"/>
</dbReference>
<keyword evidence="4 7" id="KW-0479">Metal-binding</keyword>
<evidence type="ECO:0000259" key="9">
    <source>
        <dbReference type="Pfam" id="PF02878"/>
    </source>
</evidence>
<dbReference type="PANTHER" id="PTHR45745">
    <property type="entry name" value="PHOSPHOMANNOMUTASE 45A"/>
    <property type="match status" value="1"/>
</dbReference>
<dbReference type="EMBL" id="CP021255">
    <property type="protein sequence ID" value="AVD70072.1"/>
    <property type="molecule type" value="Genomic_DNA"/>
</dbReference>
<dbReference type="GO" id="GO:0000287">
    <property type="term" value="F:magnesium ion binding"/>
    <property type="evidence" value="ECO:0007669"/>
    <property type="project" value="InterPro"/>
</dbReference>
<keyword evidence="3" id="KW-0597">Phosphoprotein</keyword>
<evidence type="ECO:0000259" key="11">
    <source>
        <dbReference type="Pfam" id="PF02880"/>
    </source>
</evidence>
<dbReference type="InterPro" id="IPR005843">
    <property type="entry name" value="A-D-PHexomutase_C"/>
</dbReference>
<evidence type="ECO:0000256" key="4">
    <source>
        <dbReference type="ARBA" id="ARBA00022723"/>
    </source>
</evidence>
<name>A0A2L1GK80_9BACT</name>
<sequence>MPTTESIAAKITPFIVPGDHAQSRYFEAIKALVAGRDQAKGSERAAWQQAIDEVYALVADEIRNRAGQPLKPVSFGTSGWRGLLGKELFVRSVAVVTAAILSLYKKAEQDGELAGALGVASFAEMRERGCVLGFDNRFGGPMLALAVANVLAANGVRILYAGEATTGALSASVLVRHAAFSINLTPSHNPLEYGGFKYNAADAGPAAPILTEHITRTARDCMGRQSVPLLPPDLDLQKPLDQLPDVNHEDALASWQRLVREGKRRHGLDYDQLVQDFAARDDIFVCLDPVHGASRDMLAALLGNPDAGHLKILRHTADPTFGGIAPEPSSANLRPVMAELQAAGQPLRLGAIIDPDGDRIRFTDGHVEISMNQFGAMAYHYLHEHKGKRGMAAKTVATSNLANALAAGFGEELFEPRVGFKEFKPVIGRALVCFEESDGITVIGHTPEKDAFIGLMLALDMTLTLKKPLGAYLHEIEERYGYYYPAKDSALVSQQGETLLAALNKLARYDVGATLEVGGRAHTVKRVIAIDGRKLILDDDSWIMIRPSGTEPKVRFYVEARNPEGCGQLVETAKSLLAETGLLP</sequence>
<dbReference type="GO" id="GO:0005975">
    <property type="term" value="P:carbohydrate metabolic process"/>
    <property type="evidence" value="ECO:0007669"/>
    <property type="project" value="InterPro"/>
</dbReference>
<comment type="cofactor">
    <cofactor evidence="1">
        <name>Mg(2+)</name>
        <dbReference type="ChEBI" id="CHEBI:18420"/>
    </cofactor>
</comment>
<dbReference type="KEGG" id="deo:CAY53_00080"/>
<dbReference type="InterPro" id="IPR005846">
    <property type="entry name" value="A-D-PHexomutase_a/b/a-III"/>
</dbReference>
<keyword evidence="5 7" id="KW-0460">Magnesium</keyword>
<keyword evidence="6" id="KW-0413">Isomerase</keyword>
<keyword evidence="13" id="KW-1185">Reference proteome</keyword>
<dbReference type="InterPro" id="IPR016066">
    <property type="entry name" value="A-D-PHexomutase_CS"/>
</dbReference>
<dbReference type="SUPFAM" id="SSF53738">
    <property type="entry name" value="Phosphoglucomutase, first 3 domains"/>
    <property type="match status" value="3"/>
</dbReference>
<dbReference type="OrthoDB" id="9806956at2"/>
<reference evidence="12" key="1">
    <citation type="submission" date="2017-05" db="EMBL/GenBank/DDBJ databases">
        <authorList>
            <person name="Song R."/>
            <person name="Chenine A.L."/>
            <person name="Ruprecht R.M."/>
        </authorList>
    </citation>
    <scope>NUCLEOTIDE SEQUENCE</scope>
    <source>
        <strain evidence="12">ORNL</strain>
    </source>
</reference>
<dbReference type="InterPro" id="IPR005845">
    <property type="entry name" value="A-D-PHexomutase_a/b/a-II"/>
</dbReference>
<feature type="domain" description="Alpha-D-phosphohexomutase alpha/beta/alpha" evidence="9">
    <location>
        <begin position="114"/>
        <end position="218"/>
    </location>
</feature>
<dbReference type="PROSITE" id="PS00710">
    <property type="entry name" value="PGM_PMM"/>
    <property type="match status" value="1"/>
</dbReference>
<evidence type="ECO:0000256" key="2">
    <source>
        <dbReference type="ARBA" id="ARBA00010231"/>
    </source>
</evidence>
<dbReference type="AlphaFoldDB" id="A0A2L1GK80"/>
<dbReference type="Gene3D" id="3.30.310.50">
    <property type="entry name" value="Alpha-D-phosphohexomutase, C-terminal domain"/>
    <property type="match status" value="1"/>
</dbReference>
<feature type="domain" description="Alpha-D-phosphohexomutase alpha/beta/alpha" evidence="11">
    <location>
        <begin position="372"/>
        <end position="480"/>
    </location>
</feature>
<dbReference type="InterPro" id="IPR005844">
    <property type="entry name" value="A-D-PHexomutase_a/b/a-I"/>
</dbReference>
<dbReference type="Pfam" id="PF02880">
    <property type="entry name" value="PGM_PMM_III"/>
    <property type="match status" value="1"/>
</dbReference>
<evidence type="ECO:0000256" key="6">
    <source>
        <dbReference type="ARBA" id="ARBA00023235"/>
    </source>
</evidence>
<evidence type="ECO:0000313" key="12">
    <source>
        <dbReference type="EMBL" id="AVD70072.1"/>
    </source>
</evidence>
<gene>
    <name evidence="12" type="ORF">CAY53_00080</name>
</gene>
<feature type="domain" description="Alpha-D-phosphohexomutase alpha/beta/alpha" evidence="10">
    <location>
        <begin position="278"/>
        <end position="364"/>
    </location>
</feature>
<proteinExistence type="inferred from homology"/>
<evidence type="ECO:0000313" key="13">
    <source>
        <dbReference type="Proteomes" id="UP000239867"/>
    </source>
</evidence>
<protein>
    <submittedName>
        <fullName evidence="12">Phosphoglucomutase</fullName>
    </submittedName>
</protein>